<organism evidence="1 2">
    <name type="scientific">Clostridium oryzae</name>
    <dbReference type="NCBI Taxonomy" id="1450648"/>
    <lineage>
        <taxon>Bacteria</taxon>
        <taxon>Bacillati</taxon>
        <taxon>Bacillota</taxon>
        <taxon>Clostridia</taxon>
        <taxon>Eubacteriales</taxon>
        <taxon>Clostridiaceae</taxon>
        <taxon>Clostridium</taxon>
    </lineage>
</organism>
<dbReference type="SUPFAM" id="SSF88659">
    <property type="entry name" value="Sigma3 and sigma4 domains of RNA polymerase sigma factors"/>
    <property type="match status" value="1"/>
</dbReference>
<dbReference type="Gene3D" id="1.10.1740.10">
    <property type="match status" value="1"/>
</dbReference>
<dbReference type="GO" id="GO:0006352">
    <property type="term" value="P:DNA-templated transcription initiation"/>
    <property type="evidence" value="ECO:0007669"/>
    <property type="project" value="InterPro"/>
</dbReference>
<dbReference type="GO" id="GO:0003700">
    <property type="term" value="F:DNA-binding transcription factor activity"/>
    <property type="evidence" value="ECO:0007669"/>
    <property type="project" value="InterPro"/>
</dbReference>
<reference evidence="1 2" key="1">
    <citation type="submission" date="2017-03" db="EMBL/GenBank/DDBJ databases">
        <title>Genome sequence of Clostridium oryzae DSM 28571.</title>
        <authorList>
            <person name="Poehlein A."/>
            <person name="Daniel R."/>
        </authorList>
    </citation>
    <scope>NUCLEOTIDE SEQUENCE [LARGE SCALE GENOMIC DNA]</scope>
    <source>
        <strain evidence="1 2">DSM 28571</strain>
    </source>
</reference>
<evidence type="ECO:0000313" key="2">
    <source>
        <dbReference type="Proteomes" id="UP000190080"/>
    </source>
</evidence>
<dbReference type="Gene3D" id="1.10.10.10">
    <property type="entry name" value="Winged helix-like DNA-binding domain superfamily/Winged helix DNA-binding domain"/>
    <property type="match status" value="1"/>
</dbReference>
<comment type="caution">
    <text evidence="1">The sequence shown here is derived from an EMBL/GenBank/DDBJ whole genome shotgun (WGS) entry which is preliminary data.</text>
</comment>
<dbReference type="Proteomes" id="UP000190080">
    <property type="component" value="Unassembled WGS sequence"/>
</dbReference>
<gene>
    <name evidence="1" type="ORF">CLORY_03990</name>
</gene>
<dbReference type="RefSeq" id="WP_079421858.1">
    <property type="nucleotide sequence ID" value="NZ_MZGV01000002.1"/>
</dbReference>
<keyword evidence="2" id="KW-1185">Reference proteome</keyword>
<evidence type="ECO:0000313" key="1">
    <source>
        <dbReference type="EMBL" id="OPJ64890.1"/>
    </source>
</evidence>
<sequence>MNYELIENLVISAKADNDAAKEALLNEFNPFIINISRKSFINSYETSDIQSECYKTLLRCINLYDTSKHRFVAYATNSIKNSINYLIRGSIRRNIGDGPSSLVMDDMFENSLSSQENIEDIILMSEFREKLSEALKLLSDEEKELVTYVFFHRYSIKKYSEFKGISYSRAVRRKNSVLAKLKLILNVHDDFTYKN</sequence>
<dbReference type="SUPFAM" id="SSF88946">
    <property type="entry name" value="Sigma2 domain of RNA polymerase sigma factors"/>
    <property type="match status" value="1"/>
</dbReference>
<protein>
    <submittedName>
        <fullName evidence="1">RNA polymerase factor sigma-70</fullName>
    </submittedName>
</protein>
<accession>A0A1V4IYK0</accession>
<dbReference type="STRING" id="1450648.CLORY_03990"/>
<dbReference type="NCBIfam" id="TIGR02937">
    <property type="entry name" value="sigma70-ECF"/>
    <property type="match status" value="1"/>
</dbReference>
<dbReference type="EMBL" id="MZGV01000002">
    <property type="protein sequence ID" value="OPJ64890.1"/>
    <property type="molecule type" value="Genomic_DNA"/>
</dbReference>
<dbReference type="OrthoDB" id="1901170at2"/>
<dbReference type="InterPro" id="IPR014284">
    <property type="entry name" value="RNA_pol_sigma-70_dom"/>
</dbReference>
<dbReference type="InterPro" id="IPR013325">
    <property type="entry name" value="RNA_pol_sigma_r2"/>
</dbReference>
<name>A0A1V4IYK0_9CLOT</name>
<dbReference type="InterPro" id="IPR013324">
    <property type="entry name" value="RNA_pol_sigma_r3/r4-like"/>
</dbReference>
<proteinExistence type="predicted"/>
<dbReference type="InterPro" id="IPR036388">
    <property type="entry name" value="WH-like_DNA-bd_sf"/>
</dbReference>
<dbReference type="AlphaFoldDB" id="A0A1V4IYK0"/>